<dbReference type="Pfam" id="PF12481">
    <property type="entry name" value="DUF3700"/>
    <property type="match status" value="1"/>
</dbReference>
<sequence>DSHGKVPFYWGTTTDGFLAFSDDAELLQGACGKSLACFPKGCLFLSAGGLRSYEHPKNKVTGVPATEEEICGTTFKVEQDGVYA</sequence>
<feature type="non-terminal residue" evidence="2">
    <location>
        <position position="1"/>
    </location>
</feature>
<evidence type="ECO:0000313" key="3">
    <source>
        <dbReference type="Proteomes" id="UP000824469"/>
    </source>
</evidence>
<feature type="domain" description="DUF3700" evidence="1">
    <location>
        <begin position="1"/>
        <end position="77"/>
    </location>
</feature>
<feature type="non-terminal residue" evidence="2">
    <location>
        <position position="84"/>
    </location>
</feature>
<dbReference type="InterPro" id="IPR044828">
    <property type="entry name" value="TSJT1-like"/>
</dbReference>
<comment type="caution">
    <text evidence="2">The sequence shown here is derived from an EMBL/GenBank/DDBJ whole genome shotgun (WGS) entry which is preliminary data.</text>
</comment>
<evidence type="ECO:0000259" key="1">
    <source>
        <dbReference type="SMART" id="SM01172"/>
    </source>
</evidence>
<gene>
    <name evidence="2" type="ORF">KI387_011477</name>
</gene>
<dbReference type="Proteomes" id="UP000824469">
    <property type="component" value="Unassembled WGS sequence"/>
</dbReference>
<dbReference type="EMBL" id="JAHRHJ020000008">
    <property type="protein sequence ID" value="KAH9307073.1"/>
    <property type="molecule type" value="Genomic_DNA"/>
</dbReference>
<dbReference type="AlphaFoldDB" id="A0AA38FPR3"/>
<accession>A0AA38FPR3</accession>
<name>A0AA38FPR3_TAXCH</name>
<dbReference type="SMART" id="SM01172">
    <property type="entry name" value="DUF3700"/>
    <property type="match status" value="1"/>
</dbReference>
<reference evidence="2 3" key="1">
    <citation type="journal article" date="2021" name="Nat. Plants">
        <title>The Taxus genome provides insights into paclitaxel biosynthesis.</title>
        <authorList>
            <person name="Xiong X."/>
            <person name="Gou J."/>
            <person name="Liao Q."/>
            <person name="Li Y."/>
            <person name="Zhou Q."/>
            <person name="Bi G."/>
            <person name="Li C."/>
            <person name="Du R."/>
            <person name="Wang X."/>
            <person name="Sun T."/>
            <person name="Guo L."/>
            <person name="Liang H."/>
            <person name="Lu P."/>
            <person name="Wu Y."/>
            <person name="Zhang Z."/>
            <person name="Ro D.K."/>
            <person name="Shang Y."/>
            <person name="Huang S."/>
            <person name="Yan J."/>
        </authorList>
    </citation>
    <scope>NUCLEOTIDE SEQUENCE [LARGE SCALE GENOMIC DNA]</scope>
    <source>
        <strain evidence="2">Ta-2019</strain>
    </source>
</reference>
<dbReference type="InterPro" id="IPR024286">
    <property type="entry name" value="DUF3700"/>
</dbReference>
<evidence type="ECO:0000313" key="2">
    <source>
        <dbReference type="EMBL" id="KAH9307073.1"/>
    </source>
</evidence>
<proteinExistence type="predicted"/>
<dbReference type="PANTHER" id="PTHR45952:SF5">
    <property type="entry name" value="ALUMINUM INDUCED PROTEIN WITH YGL AND LRDR MOTIFS"/>
    <property type="match status" value="1"/>
</dbReference>
<organism evidence="2 3">
    <name type="scientific">Taxus chinensis</name>
    <name type="common">Chinese yew</name>
    <name type="synonym">Taxus wallichiana var. chinensis</name>
    <dbReference type="NCBI Taxonomy" id="29808"/>
    <lineage>
        <taxon>Eukaryota</taxon>
        <taxon>Viridiplantae</taxon>
        <taxon>Streptophyta</taxon>
        <taxon>Embryophyta</taxon>
        <taxon>Tracheophyta</taxon>
        <taxon>Spermatophyta</taxon>
        <taxon>Pinopsida</taxon>
        <taxon>Pinidae</taxon>
        <taxon>Conifers II</taxon>
        <taxon>Cupressales</taxon>
        <taxon>Taxaceae</taxon>
        <taxon>Taxus</taxon>
    </lineage>
</organism>
<protein>
    <recommendedName>
        <fullName evidence="1">DUF3700 domain-containing protein</fullName>
    </recommendedName>
</protein>
<keyword evidence="3" id="KW-1185">Reference proteome</keyword>
<dbReference type="PANTHER" id="PTHR45952">
    <property type="entry name" value="ALUMINUM INDUCED PROTEIN WITH YGL AND LRDR MOTIFS"/>
    <property type="match status" value="1"/>
</dbReference>